<dbReference type="Proteomes" id="UP000272400">
    <property type="component" value="Unassembled WGS sequence"/>
</dbReference>
<dbReference type="GO" id="GO:0004065">
    <property type="term" value="F:arylsulfatase activity"/>
    <property type="evidence" value="ECO:0007669"/>
    <property type="project" value="TreeGrafter"/>
</dbReference>
<dbReference type="CDD" id="cd16145">
    <property type="entry name" value="ARS_like"/>
    <property type="match status" value="1"/>
</dbReference>
<dbReference type="Pfam" id="PF00884">
    <property type="entry name" value="Sulfatase"/>
    <property type="match status" value="1"/>
</dbReference>
<dbReference type="InterPro" id="IPR050738">
    <property type="entry name" value="Sulfatase"/>
</dbReference>
<reference evidence="6 7" key="1">
    <citation type="submission" date="2018-11" db="EMBL/GenBank/DDBJ databases">
        <title>Sequencing the genomes of 1000 actinobacteria strains.</title>
        <authorList>
            <person name="Klenk H.-P."/>
        </authorList>
    </citation>
    <scope>NUCLEOTIDE SEQUENCE [LARGE SCALE GENOMIC DNA]</scope>
    <source>
        <strain evidence="6 7">DSM 44254</strain>
    </source>
</reference>
<dbReference type="AlphaFoldDB" id="A0A3N1CX12"/>
<dbReference type="PROSITE" id="PS00523">
    <property type="entry name" value="SULFATASE_1"/>
    <property type="match status" value="1"/>
</dbReference>
<keyword evidence="2" id="KW-0479">Metal-binding</keyword>
<dbReference type="Gene3D" id="3.40.720.10">
    <property type="entry name" value="Alkaline Phosphatase, subunit A"/>
    <property type="match status" value="1"/>
</dbReference>
<dbReference type="SUPFAM" id="SSF53649">
    <property type="entry name" value="Alkaline phosphatase-like"/>
    <property type="match status" value="1"/>
</dbReference>
<comment type="caution">
    <text evidence="6">The sequence shown here is derived from an EMBL/GenBank/DDBJ whole genome shotgun (WGS) entry which is preliminary data.</text>
</comment>
<dbReference type="InterPro" id="IPR000917">
    <property type="entry name" value="Sulfatase_N"/>
</dbReference>
<dbReference type="Gene3D" id="3.30.1120.10">
    <property type="match status" value="1"/>
</dbReference>
<protein>
    <submittedName>
        <fullName evidence="6">Arylsulfatase A-like enzyme</fullName>
    </submittedName>
</protein>
<dbReference type="GO" id="GO:0046872">
    <property type="term" value="F:metal ion binding"/>
    <property type="evidence" value="ECO:0007669"/>
    <property type="project" value="UniProtKB-KW"/>
</dbReference>
<evidence type="ECO:0000313" key="7">
    <source>
        <dbReference type="Proteomes" id="UP000272400"/>
    </source>
</evidence>
<organism evidence="6 7">
    <name type="scientific">Actinocorallia herbida</name>
    <dbReference type="NCBI Taxonomy" id="58109"/>
    <lineage>
        <taxon>Bacteria</taxon>
        <taxon>Bacillati</taxon>
        <taxon>Actinomycetota</taxon>
        <taxon>Actinomycetes</taxon>
        <taxon>Streptosporangiales</taxon>
        <taxon>Thermomonosporaceae</taxon>
        <taxon>Actinocorallia</taxon>
    </lineage>
</organism>
<gene>
    <name evidence="6" type="ORF">EDD29_2798</name>
</gene>
<dbReference type="InterPro" id="IPR024607">
    <property type="entry name" value="Sulfatase_CS"/>
</dbReference>
<accession>A0A3N1CX12</accession>
<evidence type="ECO:0000256" key="4">
    <source>
        <dbReference type="ARBA" id="ARBA00022837"/>
    </source>
</evidence>
<evidence type="ECO:0000259" key="5">
    <source>
        <dbReference type="Pfam" id="PF00884"/>
    </source>
</evidence>
<sequence length="481" mass="52466">MGEAEWARRRVLAGLGALALTAAGCSTGTKKAATPKPPPVRPPNIIVVLTDDLGYGELGAYGQRKIATPNLDRLAAEGLRFTDAYTSAPVCAPARACLFTGLHTGHSPVRRNPPSRGGDLPLGPLPTIATLLRDHGYRTGLFGKWGFSLDKPGPDHPNEHGFSEFYGYLTHHAAHDYYPTRLWHNKEAVRYPGNTGRAGTDYGPELILRHAEAFLDVQADDPFLLFLTPNLPHAPAVVPEVGQYAAQDWTDAAKGHAAQVTLLDSCVGRIIDRLKARGLDKNTIVLFTSDNGPHEEGGVDPDFFQAAGPFRGYKRNLYEGGIRVPFIVWSPRLLAGSAGRTTARPAVHYDLRPTLVDLAGAAVPVGLDGISLRPLFTGQGDVPEDRPLFWFRNHFGTTPSQVKEDHGRGDRTAAATRQGRWKAIGFGRTEEYRRPGPNWQWELYDLAVDPAEATDVARLHPAVLTQLRQSVMAAWTNPRDA</sequence>
<keyword evidence="7" id="KW-1185">Reference proteome</keyword>
<dbReference type="RefSeq" id="WP_170201392.1">
    <property type="nucleotide sequence ID" value="NZ_RJKE01000001.1"/>
</dbReference>
<name>A0A3N1CX12_9ACTN</name>
<dbReference type="PANTHER" id="PTHR42693">
    <property type="entry name" value="ARYLSULFATASE FAMILY MEMBER"/>
    <property type="match status" value="1"/>
</dbReference>
<evidence type="ECO:0000256" key="2">
    <source>
        <dbReference type="ARBA" id="ARBA00022723"/>
    </source>
</evidence>
<feature type="domain" description="Sulfatase N-terminal" evidence="5">
    <location>
        <begin position="43"/>
        <end position="361"/>
    </location>
</feature>
<evidence type="ECO:0000313" key="6">
    <source>
        <dbReference type="EMBL" id="ROO85258.1"/>
    </source>
</evidence>
<keyword evidence="4" id="KW-0106">Calcium</keyword>
<dbReference type="EMBL" id="RJKE01000001">
    <property type="protein sequence ID" value="ROO85258.1"/>
    <property type="molecule type" value="Genomic_DNA"/>
</dbReference>
<evidence type="ECO:0000256" key="3">
    <source>
        <dbReference type="ARBA" id="ARBA00022801"/>
    </source>
</evidence>
<comment type="similarity">
    <text evidence="1">Belongs to the sulfatase family.</text>
</comment>
<dbReference type="PANTHER" id="PTHR42693:SF53">
    <property type="entry name" value="ENDO-4-O-SULFATASE"/>
    <property type="match status" value="1"/>
</dbReference>
<keyword evidence="3" id="KW-0378">Hydrolase</keyword>
<dbReference type="InterPro" id="IPR017850">
    <property type="entry name" value="Alkaline_phosphatase_core_sf"/>
</dbReference>
<proteinExistence type="inferred from homology"/>
<evidence type="ECO:0000256" key="1">
    <source>
        <dbReference type="ARBA" id="ARBA00008779"/>
    </source>
</evidence>